<dbReference type="AlphaFoldDB" id="A0A7J9E3B7"/>
<protein>
    <submittedName>
        <fullName evidence="1">Uncharacterized protein</fullName>
    </submittedName>
</protein>
<reference evidence="1 2" key="1">
    <citation type="journal article" date="2019" name="Genome Biol. Evol.">
        <title>Insights into the evolution of the New World diploid cottons (Gossypium, subgenus Houzingenia) based on genome sequencing.</title>
        <authorList>
            <person name="Grover C.E."/>
            <person name="Arick M.A. 2nd"/>
            <person name="Thrash A."/>
            <person name="Conover J.L."/>
            <person name="Sanders W.S."/>
            <person name="Peterson D.G."/>
            <person name="Frelichowski J.E."/>
            <person name="Scheffler J.A."/>
            <person name="Scheffler B.E."/>
            <person name="Wendel J.F."/>
        </authorList>
    </citation>
    <scope>NUCLEOTIDE SEQUENCE [LARGE SCALE GENOMIC DNA]</scope>
    <source>
        <strain evidence="1">8</strain>
        <tissue evidence="1">Leaf</tissue>
    </source>
</reference>
<name>A0A7J9E3B7_9ROSI</name>
<proteinExistence type="predicted"/>
<sequence length="61" mass="7323">MLKHTLLRSLKLENLVRGLPCWQHCTGRCAGRRNQIKPKSEVTYQYYNHRLGFAFHFYVLE</sequence>
<comment type="caution">
    <text evidence="1">The sequence shown here is derived from an EMBL/GenBank/DDBJ whole genome shotgun (WGS) entry which is preliminary data.</text>
</comment>
<keyword evidence="2" id="KW-1185">Reference proteome</keyword>
<organism evidence="1 2">
    <name type="scientific">Gossypium trilobum</name>
    <dbReference type="NCBI Taxonomy" id="34281"/>
    <lineage>
        <taxon>Eukaryota</taxon>
        <taxon>Viridiplantae</taxon>
        <taxon>Streptophyta</taxon>
        <taxon>Embryophyta</taxon>
        <taxon>Tracheophyta</taxon>
        <taxon>Spermatophyta</taxon>
        <taxon>Magnoliopsida</taxon>
        <taxon>eudicotyledons</taxon>
        <taxon>Gunneridae</taxon>
        <taxon>Pentapetalae</taxon>
        <taxon>rosids</taxon>
        <taxon>malvids</taxon>
        <taxon>Malvales</taxon>
        <taxon>Malvaceae</taxon>
        <taxon>Malvoideae</taxon>
        <taxon>Gossypium</taxon>
    </lineage>
</organism>
<evidence type="ECO:0000313" key="1">
    <source>
        <dbReference type="EMBL" id="MBA0767055.1"/>
    </source>
</evidence>
<accession>A0A7J9E3B7</accession>
<dbReference type="Proteomes" id="UP000593568">
    <property type="component" value="Unassembled WGS sequence"/>
</dbReference>
<dbReference type="EMBL" id="JABEZW010000006">
    <property type="protein sequence ID" value="MBA0767055.1"/>
    <property type="molecule type" value="Genomic_DNA"/>
</dbReference>
<gene>
    <name evidence="1" type="ORF">Gotri_016020</name>
</gene>
<evidence type="ECO:0000313" key="2">
    <source>
        <dbReference type="Proteomes" id="UP000593568"/>
    </source>
</evidence>